<reference evidence="1 2" key="1">
    <citation type="submission" date="2023-03" db="EMBL/GenBank/DDBJ databases">
        <title>WGS of Gossypium arboreum.</title>
        <authorList>
            <person name="Yu D."/>
        </authorList>
    </citation>
    <scope>NUCLEOTIDE SEQUENCE [LARGE SCALE GENOMIC DNA]</scope>
    <source>
        <tissue evidence="1">Leaf</tissue>
    </source>
</reference>
<evidence type="ECO:0000313" key="2">
    <source>
        <dbReference type="Proteomes" id="UP001358586"/>
    </source>
</evidence>
<sequence length="171" mass="19276">MGKFIHNYKNFSKKRKVFYSLFPLSVKPCSIAGEPKILQFSTTKSLLWLDTRNSSYLKQGREATNVGATNCCCDRQDVVTIREVAERWPASQAAAAWSRSVKRQWRSGAGAAAGRWPAGCGDELRAAAQKRARRCSWVVEQGLSGAGARRGKRKKIEKRRNFEVKRTFGFE</sequence>
<organism evidence="1 2">
    <name type="scientific">Gossypium arboreum</name>
    <name type="common">Tree cotton</name>
    <name type="synonym">Gossypium nanking</name>
    <dbReference type="NCBI Taxonomy" id="29729"/>
    <lineage>
        <taxon>Eukaryota</taxon>
        <taxon>Viridiplantae</taxon>
        <taxon>Streptophyta</taxon>
        <taxon>Embryophyta</taxon>
        <taxon>Tracheophyta</taxon>
        <taxon>Spermatophyta</taxon>
        <taxon>Magnoliopsida</taxon>
        <taxon>eudicotyledons</taxon>
        <taxon>Gunneridae</taxon>
        <taxon>Pentapetalae</taxon>
        <taxon>rosids</taxon>
        <taxon>malvids</taxon>
        <taxon>Malvales</taxon>
        <taxon>Malvaceae</taxon>
        <taxon>Malvoideae</taxon>
        <taxon>Gossypium</taxon>
    </lineage>
</organism>
<dbReference type="EMBL" id="JARKNE010000007">
    <property type="protein sequence ID" value="KAK5817888.1"/>
    <property type="molecule type" value="Genomic_DNA"/>
</dbReference>
<proteinExistence type="predicted"/>
<accession>A0ABR0P9H6</accession>
<gene>
    <name evidence="1" type="ORF">PVK06_022817</name>
</gene>
<protein>
    <submittedName>
        <fullName evidence="1">Uncharacterized protein</fullName>
    </submittedName>
</protein>
<evidence type="ECO:0000313" key="1">
    <source>
        <dbReference type="EMBL" id="KAK5817888.1"/>
    </source>
</evidence>
<dbReference type="Proteomes" id="UP001358586">
    <property type="component" value="Chromosome 7"/>
</dbReference>
<name>A0ABR0P9H6_GOSAR</name>
<comment type="caution">
    <text evidence="1">The sequence shown here is derived from an EMBL/GenBank/DDBJ whole genome shotgun (WGS) entry which is preliminary data.</text>
</comment>
<keyword evidence="2" id="KW-1185">Reference proteome</keyword>